<dbReference type="EMBL" id="JAUHQB010000007">
    <property type="protein sequence ID" value="MDN4483878.1"/>
    <property type="molecule type" value="Genomic_DNA"/>
</dbReference>
<protein>
    <submittedName>
        <fullName evidence="2">Uncharacterized protein</fullName>
    </submittedName>
</protein>
<keyword evidence="1" id="KW-0472">Membrane</keyword>
<dbReference type="AlphaFoldDB" id="A0AB35MJC7"/>
<sequence>MSDPEPRGRDPEVAFPLAIVSTALGVVGLTVPVLAWVATALAVTSYLLNTPHAPTRTLAIIGAAFGLVGIALPFVG</sequence>
<feature type="transmembrane region" description="Helical" evidence="1">
    <location>
        <begin position="57"/>
        <end position="75"/>
    </location>
</feature>
<comment type="caution">
    <text evidence="2">The sequence shown here is derived from an EMBL/GenBank/DDBJ whole genome shotgun (WGS) entry which is preliminary data.</text>
</comment>
<dbReference type="RefSeq" id="WP_301160605.1">
    <property type="nucleotide sequence ID" value="NZ_JAUHQB010000007.1"/>
</dbReference>
<keyword evidence="1" id="KW-0812">Transmembrane</keyword>
<dbReference type="Proteomes" id="UP001172756">
    <property type="component" value="Unassembled WGS sequence"/>
</dbReference>
<proteinExistence type="predicted"/>
<accession>A0AB35MJC7</accession>
<name>A0AB35MJC7_9MICO</name>
<reference evidence="2 3" key="1">
    <citation type="submission" date="2023-06" db="EMBL/GenBank/DDBJ databases">
        <title>SYSU T0a273.</title>
        <authorList>
            <person name="Gao L."/>
            <person name="Fang B.-Z."/>
            <person name="Li W.-J."/>
        </authorList>
    </citation>
    <scope>NUCLEOTIDE SEQUENCE [LARGE SCALE GENOMIC DNA]</scope>
    <source>
        <strain evidence="2 3">SYSU T0a273</strain>
    </source>
</reference>
<evidence type="ECO:0000313" key="2">
    <source>
        <dbReference type="EMBL" id="MDN4483878.1"/>
    </source>
</evidence>
<organism evidence="2 3">
    <name type="scientific">Demequina lignilytica</name>
    <dbReference type="NCBI Taxonomy" id="3051663"/>
    <lineage>
        <taxon>Bacteria</taxon>
        <taxon>Bacillati</taxon>
        <taxon>Actinomycetota</taxon>
        <taxon>Actinomycetes</taxon>
        <taxon>Micrococcales</taxon>
        <taxon>Demequinaceae</taxon>
        <taxon>Demequina</taxon>
    </lineage>
</organism>
<gene>
    <name evidence="2" type="ORF">QQ002_10050</name>
</gene>
<evidence type="ECO:0000256" key="1">
    <source>
        <dbReference type="SAM" id="Phobius"/>
    </source>
</evidence>
<keyword evidence="1" id="KW-1133">Transmembrane helix</keyword>
<feature type="transmembrane region" description="Helical" evidence="1">
    <location>
        <begin position="12"/>
        <end position="37"/>
    </location>
</feature>
<evidence type="ECO:0000313" key="3">
    <source>
        <dbReference type="Proteomes" id="UP001172756"/>
    </source>
</evidence>